<dbReference type="RefSeq" id="WP_006013503.1">
    <property type="nucleotide sequence ID" value="NZ_AUAV01000005.1"/>
</dbReference>
<protein>
    <submittedName>
        <fullName evidence="1">Uncharacterized protein</fullName>
    </submittedName>
</protein>
<dbReference type="EMBL" id="BAEQ01000051">
    <property type="protein sequence ID" value="GAC29932.1"/>
    <property type="molecule type" value="Genomic_DNA"/>
</dbReference>
<evidence type="ECO:0000313" key="2">
    <source>
        <dbReference type="Proteomes" id="UP000006251"/>
    </source>
</evidence>
<sequence>MCLLIFSFFNANFSFAVEAKKAEILFPETFIQEQAEVETLSPTTNTDGSTAKKPELKSSEFNYCDGQPWLDDWYCHFNYGVENSIVEVNRWFVTDNALKSKQAQASGKLRFGWEPRSGDLNQFDFRFKIRVKLPALQDRLELLLSDDEEDANQQAVKAARNQQLGSDDQATVALQFKNKPDSKVAYRIGLGRGSQIYTRARYSDKFDVNERNRINYSAEANYYTEDQLGVETRISLIHTLSKNTAIELDNTFRYRDKTEDLFWRHEIQYLFLQDDKTSYLFSAMVDGSNKPSYREEQVLMSMRYKKNVLRSWLYLEVEPYVIWLREESFRTSFGIAIRAEVHFSNY</sequence>
<dbReference type="AlphaFoldDB" id="K6ZHV8"/>
<keyword evidence="2" id="KW-1185">Reference proteome</keyword>
<accession>K6ZHV8</accession>
<proteinExistence type="predicted"/>
<reference evidence="2" key="1">
    <citation type="journal article" date="2014" name="Environ. Microbiol.">
        <title>Comparative genomics of the marine bacterial genus Glaciecola reveals the high degree of genomic diversity and genomic characteristic for cold adaptation.</title>
        <authorList>
            <person name="Qin Q.L."/>
            <person name="Xie B.B."/>
            <person name="Yu Y."/>
            <person name="Shu Y.L."/>
            <person name="Rong J.C."/>
            <person name="Zhang Y.J."/>
            <person name="Zhao D.L."/>
            <person name="Chen X.L."/>
            <person name="Zhang X.Y."/>
            <person name="Chen B."/>
            <person name="Zhou B.C."/>
            <person name="Zhang Y.Z."/>
        </authorList>
    </citation>
    <scope>NUCLEOTIDE SEQUENCE [LARGE SCALE GENOMIC DNA]</scope>
    <source>
        <strain evidence="2">ACAM 615</strain>
    </source>
</reference>
<name>K6ZHV8_9ALTE</name>
<organism evidence="1 2">
    <name type="scientific">Brumicola pallidula DSM 14239 = ACAM 615</name>
    <dbReference type="NCBI Taxonomy" id="1121922"/>
    <lineage>
        <taxon>Bacteria</taxon>
        <taxon>Pseudomonadati</taxon>
        <taxon>Pseudomonadota</taxon>
        <taxon>Gammaproteobacteria</taxon>
        <taxon>Alteromonadales</taxon>
        <taxon>Alteromonadaceae</taxon>
        <taxon>Brumicola</taxon>
    </lineage>
</organism>
<gene>
    <name evidence="1" type="ORF">GPAL_3081</name>
</gene>
<evidence type="ECO:0000313" key="1">
    <source>
        <dbReference type="EMBL" id="GAC29932.1"/>
    </source>
</evidence>
<dbReference type="Proteomes" id="UP000006251">
    <property type="component" value="Unassembled WGS sequence"/>
</dbReference>
<comment type="caution">
    <text evidence="1">The sequence shown here is derived from an EMBL/GenBank/DDBJ whole genome shotgun (WGS) entry which is preliminary data.</text>
</comment>
<dbReference type="STRING" id="1121922.GCA_000428905_01191"/>